<protein>
    <submittedName>
        <fullName evidence="1">Uncharacterized protein</fullName>
    </submittedName>
</protein>
<name>A0A5S3UYV3_9GAMM</name>
<accession>A0A5S3UYV3</accession>
<proteinExistence type="predicted"/>
<reference evidence="3 4" key="2">
    <citation type="submission" date="2019-06" db="EMBL/GenBank/DDBJ databases">
        <title>Co-occurence of chitin degradation, pigmentation and bioactivity in marine Pseudoalteromonas.</title>
        <authorList>
            <person name="Sonnenschein E.C."/>
            <person name="Bech P.K."/>
        </authorList>
    </citation>
    <scope>NUCLEOTIDE SEQUENCE [LARGE SCALE GENOMIC DNA]</scope>
    <source>
        <strain evidence="4">S3790</strain>
        <strain evidence="3">S3895</strain>
    </source>
</reference>
<reference evidence="1" key="3">
    <citation type="submission" date="2019-09" db="EMBL/GenBank/DDBJ databases">
        <title>Co-occurence of chitin degradation, pigmentation and bioactivity in marine Pseudoalteromonas.</title>
        <authorList>
            <person name="Sonnenschein E.C."/>
            <person name="Bech P.K."/>
        </authorList>
    </citation>
    <scope>NUCLEOTIDE SEQUENCE</scope>
    <source>
        <strain evidence="1">S3790</strain>
        <strain evidence="2">S3895</strain>
    </source>
</reference>
<evidence type="ECO:0000313" key="4">
    <source>
        <dbReference type="Proteomes" id="UP000307217"/>
    </source>
</evidence>
<gene>
    <name evidence="1" type="ORF">CWC19_19585</name>
    <name evidence="2" type="ORF">CWC20_20870</name>
</gene>
<dbReference type="Proteomes" id="UP000307217">
    <property type="component" value="Unassembled WGS sequence"/>
</dbReference>
<sequence length="334" mass="38902">MNTIMIRRLKYLLLPLFFLIGCEPQTLISFDELRNGLQSNNSTLDTIVGQSTELTLPFSEAYLKHRHYLYESADITNFNSEQREDLAYLKIQERYPERFLPWPVQVNVVNNLKPNMSAMSKWSELVLQRLTAARESKILLSRYERNILIEYIEQAEFDNKELKEFLAKYKPRTRLGLYQHPNGKEWYQSKLNYYYDISKSPNETLNKIQTELARRGKRVSLALSIMGENHFALSYLQSHCESVEGLNWIDAYTNLPATAKQCAATHNSDITRLFLSLMEIDIGLHYQGWSKQQARVTLQARLRLTDFEADRLVEGTVLYPATIFSLTPFVTFSS</sequence>
<keyword evidence="3" id="KW-1185">Reference proteome</keyword>
<evidence type="ECO:0000313" key="1">
    <source>
        <dbReference type="EMBL" id="TMO62996.1"/>
    </source>
</evidence>
<comment type="caution">
    <text evidence="1">The sequence shown here is derived from an EMBL/GenBank/DDBJ whole genome shotgun (WGS) entry which is preliminary data.</text>
</comment>
<evidence type="ECO:0000313" key="2">
    <source>
        <dbReference type="EMBL" id="TMO69306.1"/>
    </source>
</evidence>
<evidence type="ECO:0000313" key="3">
    <source>
        <dbReference type="Proteomes" id="UP000307164"/>
    </source>
</evidence>
<organism evidence="1 4">
    <name type="scientific">Pseudoalteromonas aurantia</name>
    <dbReference type="NCBI Taxonomy" id="43654"/>
    <lineage>
        <taxon>Bacteria</taxon>
        <taxon>Pseudomonadati</taxon>
        <taxon>Pseudomonadota</taxon>
        <taxon>Gammaproteobacteria</taxon>
        <taxon>Alteromonadales</taxon>
        <taxon>Pseudoalteromonadaceae</taxon>
        <taxon>Pseudoalteromonas</taxon>
    </lineage>
</organism>
<dbReference type="EMBL" id="PNBW01000180">
    <property type="protein sequence ID" value="TMO69306.1"/>
    <property type="molecule type" value="Genomic_DNA"/>
</dbReference>
<dbReference type="Proteomes" id="UP000307164">
    <property type="component" value="Unassembled WGS sequence"/>
</dbReference>
<dbReference type="PROSITE" id="PS51257">
    <property type="entry name" value="PROKAR_LIPOPROTEIN"/>
    <property type="match status" value="1"/>
</dbReference>
<dbReference type="EMBL" id="PNBX01000126">
    <property type="protein sequence ID" value="TMO62996.1"/>
    <property type="molecule type" value="Genomic_DNA"/>
</dbReference>
<dbReference type="AlphaFoldDB" id="A0A5S3UYV3"/>
<reference evidence="3 4" key="1">
    <citation type="submission" date="2018-01" db="EMBL/GenBank/DDBJ databases">
        <authorList>
            <person name="Paulsen S."/>
            <person name="Gram L.K."/>
        </authorList>
    </citation>
    <scope>NUCLEOTIDE SEQUENCE [LARGE SCALE GENOMIC DNA]</scope>
    <source>
        <strain evidence="1 4">S3790</strain>
        <strain evidence="2 3">S3895</strain>
    </source>
</reference>